<dbReference type="Proteomes" id="UP000243723">
    <property type="component" value="Unassembled WGS sequence"/>
</dbReference>
<organism evidence="1 2">
    <name type="scientific">Elsinoe australis</name>
    <dbReference type="NCBI Taxonomy" id="40998"/>
    <lineage>
        <taxon>Eukaryota</taxon>
        <taxon>Fungi</taxon>
        <taxon>Dikarya</taxon>
        <taxon>Ascomycota</taxon>
        <taxon>Pezizomycotina</taxon>
        <taxon>Dothideomycetes</taxon>
        <taxon>Dothideomycetidae</taxon>
        <taxon>Myriangiales</taxon>
        <taxon>Elsinoaceae</taxon>
        <taxon>Elsinoe</taxon>
    </lineage>
</organism>
<proteinExistence type="predicted"/>
<sequence>MSQLPRLQAPGPITLDTGLIVNGALTHTDKYKKPTFTFITGDEKFAVQYYHDWTAPSELDNVDAYMAEPDRAEALWDDERQQYTLLCRDPRVGPGGLYLYGWLHHTKSEQVKARIATQARYKEVHNLKEQLAVQENISEEGLYEYRQLQLKYEKTRLKSAIDRHVNKLRQDRANADATNRVVLVRKRAESQNLWRQSIVEDGPWTDQEIWEITDSESRGDVERVKEMVAWRKAQKGGS</sequence>
<evidence type="ECO:0000313" key="1">
    <source>
        <dbReference type="EMBL" id="PSK57822.1"/>
    </source>
</evidence>
<comment type="caution">
    <text evidence="1">The sequence shown here is derived from an EMBL/GenBank/DDBJ whole genome shotgun (WGS) entry which is preliminary data.</text>
</comment>
<gene>
    <name evidence="1" type="ORF">B9Z65_9024</name>
</gene>
<evidence type="ECO:0000313" key="2">
    <source>
        <dbReference type="Proteomes" id="UP000243723"/>
    </source>
</evidence>
<keyword evidence="2" id="KW-1185">Reference proteome</keyword>
<accession>A0A2P8ABI7</accession>
<dbReference type="OrthoDB" id="10459106at2759"/>
<protein>
    <submittedName>
        <fullName evidence="1">Uncharacterized protein</fullName>
    </submittedName>
</protein>
<dbReference type="EMBL" id="NHZQ01000037">
    <property type="protein sequence ID" value="PSK57822.1"/>
    <property type="molecule type" value="Genomic_DNA"/>
</dbReference>
<reference evidence="1 2" key="1">
    <citation type="submission" date="2017-05" db="EMBL/GenBank/DDBJ databases">
        <title>Draft genome sequence of Elsinoe australis.</title>
        <authorList>
            <person name="Cheng Q."/>
        </authorList>
    </citation>
    <scope>NUCLEOTIDE SEQUENCE [LARGE SCALE GENOMIC DNA]</scope>
    <source>
        <strain evidence="1 2">NL1</strain>
    </source>
</reference>
<dbReference type="AlphaFoldDB" id="A0A2P8ABI7"/>
<name>A0A2P8ABI7_9PEZI</name>